<gene>
    <name evidence="4" type="ORF">R4Y45_03025</name>
</gene>
<evidence type="ECO:0000313" key="4">
    <source>
        <dbReference type="EMBL" id="MEJ6348200.1"/>
    </source>
</evidence>
<feature type="domain" description="UPF0029" evidence="3">
    <location>
        <begin position="139"/>
        <end position="193"/>
    </location>
</feature>
<dbReference type="InterPro" id="IPR015269">
    <property type="entry name" value="UPF0029_Impact_C"/>
</dbReference>
<dbReference type="Pfam" id="PF09186">
    <property type="entry name" value="DUF1949"/>
    <property type="match status" value="1"/>
</dbReference>
<dbReference type="Proteomes" id="UP001377804">
    <property type="component" value="Unassembled WGS sequence"/>
</dbReference>
<dbReference type="InterPro" id="IPR020569">
    <property type="entry name" value="UPF0029_Impact_CS"/>
</dbReference>
<dbReference type="SUPFAM" id="SSF54211">
    <property type="entry name" value="Ribosomal protein S5 domain 2-like"/>
    <property type="match status" value="1"/>
</dbReference>
<feature type="domain" description="Impact N-terminal" evidence="2">
    <location>
        <begin position="17"/>
        <end position="120"/>
    </location>
</feature>
<proteinExistence type="inferred from homology"/>
<dbReference type="PANTHER" id="PTHR16301:SF20">
    <property type="entry name" value="IMPACT FAMILY MEMBER YIGZ"/>
    <property type="match status" value="1"/>
</dbReference>
<dbReference type="InterPro" id="IPR015796">
    <property type="entry name" value="Impact_YigZ-like"/>
</dbReference>
<evidence type="ECO:0000313" key="5">
    <source>
        <dbReference type="Proteomes" id="UP001377804"/>
    </source>
</evidence>
<evidence type="ECO:0000259" key="3">
    <source>
        <dbReference type="Pfam" id="PF09186"/>
    </source>
</evidence>
<dbReference type="InterPro" id="IPR035647">
    <property type="entry name" value="EFG_III/V"/>
</dbReference>
<dbReference type="EMBL" id="JAWMWG010000001">
    <property type="protein sequence ID" value="MEJ6348200.1"/>
    <property type="molecule type" value="Genomic_DNA"/>
</dbReference>
<reference evidence="4 5" key="1">
    <citation type="submission" date="2023-10" db="EMBL/GenBank/DDBJ databases">
        <title>Holzapfeliella saturejae sp. nov. isolated from Satureja montana flowers.</title>
        <authorList>
            <person name="Alcantara C."/>
            <person name="Zuniga M."/>
            <person name="Landete J.M."/>
            <person name="Monedero V."/>
        </authorList>
    </citation>
    <scope>NUCLEOTIDE SEQUENCE [LARGE SCALE GENOMIC DNA]</scope>
    <source>
        <strain evidence="4 5">He02</strain>
    </source>
</reference>
<organism evidence="4 5">
    <name type="scientific">Holzapfeliella saturejae</name>
    <dbReference type="NCBI Taxonomy" id="3082953"/>
    <lineage>
        <taxon>Bacteria</taxon>
        <taxon>Bacillati</taxon>
        <taxon>Bacillota</taxon>
        <taxon>Bacilli</taxon>
        <taxon>Lactobacillales</taxon>
        <taxon>Lactobacillaceae</taxon>
        <taxon>Holzapfeliella</taxon>
    </lineage>
</organism>
<dbReference type="Pfam" id="PF01205">
    <property type="entry name" value="Impact_N"/>
    <property type="match status" value="1"/>
</dbReference>
<comment type="similarity">
    <text evidence="1">Belongs to the IMPACT family.</text>
</comment>
<dbReference type="PROSITE" id="PS00910">
    <property type="entry name" value="UPF0029"/>
    <property type="match status" value="1"/>
</dbReference>
<dbReference type="InterPro" id="IPR036956">
    <property type="entry name" value="Impact_N_sf"/>
</dbReference>
<dbReference type="PANTHER" id="PTHR16301">
    <property type="entry name" value="IMPACT-RELATED"/>
    <property type="match status" value="1"/>
</dbReference>
<dbReference type="InterPro" id="IPR001498">
    <property type="entry name" value="Impact_N"/>
</dbReference>
<sequence length="208" mass="23409">MNYYTIKEEAESEIVIKKSRFIATFKRAFNEDEAKEFIDKIKKRHRSATHNCSAYVIGENNEQQRAHDDGEPSGTAGVPMLEALKMMNLQNVVVVVTRYFGGIKLGAGGLIRAYSNAVSKGAEEIGVVHRVLQPELIFHVDYPNLGKIDYFLEQNEIVLAKKEFGSDILIGIFLDEVDIEPTKEKITQLLNGQVEFTIGEARYNELPA</sequence>
<protein>
    <submittedName>
        <fullName evidence="4">YigZ family protein</fullName>
    </submittedName>
</protein>
<dbReference type="Gene3D" id="3.30.230.30">
    <property type="entry name" value="Impact, N-terminal domain"/>
    <property type="match status" value="1"/>
</dbReference>
<evidence type="ECO:0000259" key="2">
    <source>
        <dbReference type="Pfam" id="PF01205"/>
    </source>
</evidence>
<dbReference type="NCBIfam" id="TIGR00257">
    <property type="entry name" value="IMPACT_YIGZ"/>
    <property type="match status" value="1"/>
</dbReference>
<accession>A0ABU8SFP1</accession>
<dbReference type="InterPro" id="IPR020568">
    <property type="entry name" value="Ribosomal_Su5_D2-typ_SF"/>
</dbReference>
<dbReference type="RefSeq" id="WP_339969147.1">
    <property type="nucleotide sequence ID" value="NZ_JAWMWG010000001.1"/>
</dbReference>
<dbReference type="SUPFAM" id="SSF54980">
    <property type="entry name" value="EF-G C-terminal domain-like"/>
    <property type="match status" value="1"/>
</dbReference>
<evidence type="ECO:0000256" key="1">
    <source>
        <dbReference type="ARBA" id="ARBA00007665"/>
    </source>
</evidence>
<name>A0ABU8SFP1_9LACO</name>
<keyword evidence="5" id="KW-1185">Reference proteome</keyword>
<dbReference type="InterPro" id="IPR023582">
    <property type="entry name" value="Impact"/>
</dbReference>
<comment type="caution">
    <text evidence="4">The sequence shown here is derived from an EMBL/GenBank/DDBJ whole genome shotgun (WGS) entry which is preliminary data.</text>
</comment>